<gene>
    <name evidence="1" type="ORF">PILCRDRAFT_827467</name>
</gene>
<dbReference type="InParanoid" id="A0A0C3AMV8"/>
<dbReference type="AlphaFoldDB" id="A0A0C3AMV8"/>
<reference evidence="2" key="2">
    <citation type="submission" date="2015-01" db="EMBL/GenBank/DDBJ databases">
        <title>Evolutionary Origins and Diversification of the Mycorrhizal Mutualists.</title>
        <authorList>
            <consortium name="DOE Joint Genome Institute"/>
            <consortium name="Mycorrhizal Genomics Consortium"/>
            <person name="Kohler A."/>
            <person name="Kuo A."/>
            <person name="Nagy L.G."/>
            <person name="Floudas D."/>
            <person name="Copeland A."/>
            <person name="Barry K.W."/>
            <person name="Cichocki N."/>
            <person name="Veneault-Fourrey C."/>
            <person name="LaButti K."/>
            <person name="Lindquist E.A."/>
            <person name="Lipzen A."/>
            <person name="Lundell T."/>
            <person name="Morin E."/>
            <person name="Murat C."/>
            <person name="Riley R."/>
            <person name="Ohm R."/>
            <person name="Sun H."/>
            <person name="Tunlid A."/>
            <person name="Henrissat B."/>
            <person name="Grigoriev I.V."/>
            <person name="Hibbett D.S."/>
            <person name="Martin F."/>
        </authorList>
    </citation>
    <scope>NUCLEOTIDE SEQUENCE [LARGE SCALE GENOMIC DNA]</scope>
    <source>
        <strain evidence="2">F 1598</strain>
    </source>
</reference>
<protein>
    <submittedName>
        <fullName evidence="1">Uncharacterized protein</fullName>
    </submittedName>
</protein>
<name>A0A0C3AMV8_PILCF</name>
<dbReference type="HOGENOM" id="CLU_2961672_0_0_1"/>
<evidence type="ECO:0000313" key="1">
    <source>
        <dbReference type="EMBL" id="KIM75223.1"/>
    </source>
</evidence>
<evidence type="ECO:0000313" key="2">
    <source>
        <dbReference type="Proteomes" id="UP000054166"/>
    </source>
</evidence>
<dbReference type="EMBL" id="KN833049">
    <property type="protein sequence ID" value="KIM75223.1"/>
    <property type="molecule type" value="Genomic_DNA"/>
</dbReference>
<organism evidence="1 2">
    <name type="scientific">Piloderma croceum (strain F 1598)</name>
    <dbReference type="NCBI Taxonomy" id="765440"/>
    <lineage>
        <taxon>Eukaryota</taxon>
        <taxon>Fungi</taxon>
        <taxon>Dikarya</taxon>
        <taxon>Basidiomycota</taxon>
        <taxon>Agaricomycotina</taxon>
        <taxon>Agaricomycetes</taxon>
        <taxon>Agaricomycetidae</taxon>
        <taxon>Atheliales</taxon>
        <taxon>Atheliaceae</taxon>
        <taxon>Piloderma</taxon>
    </lineage>
</organism>
<keyword evidence="2" id="KW-1185">Reference proteome</keyword>
<proteinExistence type="predicted"/>
<accession>A0A0C3AMV8</accession>
<reference evidence="1 2" key="1">
    <citation type="submission" date="2014-04" db="EMBL/GenBank/DDBJ databases">
        <authorList>
            <consortium name="DOE Joint Genome Institute"/>
            <person name="Kuo A."/>
            <person name="Tarkka M."/>
            <person name="Buscot F."/>
            <person name="Kohler A."/>
            <person name="Nagy L.G."/>
            <person name="Floudas D."/>
            <person name="Copeland A."/>
            <person name="Barry K.W."/>
            <person name="Cichocki N."/>
            <person name="Veneault-Fourrey C."/>
            <person name="LaButti K."/>
            <person name="Lindquist E.A."/>
            <person name="Lipzen A."/>
            <person name="Lundell T."/>
            <person name="Morin E."/>
            <person name="Murat C."/>
            <person name="Sun H."/>
            <person name="Tunlid A."/>
            <person name="Henrissat B."/>
            <person name="Grigoriev I.V."/>
            <person name="Hibbett D.S."/>
            <person name="Martin F."/>
            <person name="Nordberg H.P."/>
            <person name="Cantor M.N."/>
            <person name="Hua S.X."/>
        </authorList>
    </citation>
    <scope>NUCLEOTIDE SEQUENCE [LARGE SCALE GENOMIC DNA]</scope>
    <source>
        <strain evidence="1 2">F 1598</strain>
    </source>
</reference>
<sequence>MAHGSYSRALIAVTKLRKPFVRSGSDYKTISTYHFTRTNIGRLVCEALVRRIDEGLRRG</sequence>
<dbReference type="Proteomes" id="UP000054166">
    <property type="component" value="Unassembled WGS sequence"/>
</dbReference>